<dbReference type="InterPro" id="IPR007867">
    <property type="entry name" value="GMC_OxRtase_C"/>
</dbReference>
<sequence>MRKVGSRLITRPPVAFGQESVEQCYTSTKIDSDEFWKCVLRQQSAAGLHAVRSCPMGAPNDRWAVVDPKLRVYGIKGLRVVDASVMPEVSSGNPMGPAIMIGERAADFIKSENKLGNY</sequence>
<evidence type="ECO:0000313" key="4">
    <source>
        <dbReference type="Proteomes" id="UP001217089"/>
    </source>
</evidence>
<feature type="domain" description="Glucose-methanol-choline oxidoreductase C-terminal" evidence="2">
    <location>
        <begin position="21"/>
        <end position="102"/>
    </location>
</feature>
<evidence type="ECO:0000313" key="3">
    <source>
        <dbReference type="EMBL" id="KAJ8322007.1"/>
    </source>
</evidence>
<dbReference type="InterPro" id="IPR012132">
    <property type="entry name" value="GMC_OxRdtase"/>
</dbReference>
<comment type="caution">
    <text evidence="3">The sequence shown here is derived from an EMBL/GenBank/DDBJ whole genome shotgun (WGS) entry which is preliminary data.</text>
</comment>
<dbReference type="SUPFAM" id="SSF51905">
    <property type="entry name" value="FAD/NAD(P)-binding domain"/>
    <property type="match status" value="1"/>
</dbReference>
<name>A0ABQ9FYQ5_TEGGR</name>
<dbReference type="Gene3D" id="3.30.560.10">
    <property type="entry name" value="Glucose Oxidase, domain 3"/>
    <property type="match status" value="1"/>
</dbReference>
<dbReference type="Pfam" id="PF05199">
    <property type="entry name" value="GMC_oxred_C"/>
    <property type="match status" value="1"/>
</dbReference>
<accession>A0ABQ9FYQ5</accession>
<dbReference type="InterPro" id="IPR036188">
    <property type="entry name" value="FAD/NAD-bd_sf"/>
</dbReference>
<organism evidence="3 4">
    <name type="scientific">Tegillarca granosa</name>
    <name type="common">Malaysian cockle</name>
    <name type="synonym">Anadara granosa</name>
    <dbReference type="NCBI Taxonomy" id="220873"/>
    <lineage>
        <taxon>Eukaryota</taxon>
        <taxon>Metazoa</taxon>
        <taxon>Spiralia</taxon>
        <taxon>Lophotrochozoa</taxon>
        <taxon>Mollusca</taxon>
        <taxon>Bivalvia</taxon>
        <taxon>Autobranchia</taxon>
        <taxon>Pteriomorphia</taxon>
        <taxon>Arcoida</taxon>
        <taxon>Arcoidea</taxon>
        <taxon>Arcidae</taxon>
        <taxon>Tegillarca</taxon>
    </lineage>
</organism>
<evidence type="ECO:0000259" key="2">
    <source>
        <dbReference type="Pfam" id="PF05199"/>
    </source>
</evidence>
<dbReference type="Proteomes" id="UP001217089">
    <property type="component" value="Unassembled WGS sequence"/>
</dbReference>
<reference evidence="3 4" key="1">
    <citation type="submission" date="2022-12" db="EMBL/GenBank/DDBJ databases">
        <title>Chromosome-level genome of Tegillarca granosa.</title>
        <authorList>
            <person name="Kim J."/>
        </authorList>
    </citation>
    <scope>NUCLEOTIDE SEQUENCE [LARGE SCALE GENOMIC DNA]</scope>
    <source>
        <strain evidence="3">Teg-2019</strain>
        <tissue evidence="3">Adductor muscle</tissue>
    </source>
</reference>
<gene>
    <name evidence="3" type="ORF">KUTeg_000478</name>
</gene>
<evidence type="ECO:0000256" key="1">
    <source>
        <dbReference type="ARBA" id="ARBA00010790"/>
    </source>
</evidence>
<keyword evidence="4" id="KW-1185">Reference proteome</keyword>
<protein>
    <recommendedName>
        <fullName evidence="2">Glucose-methanol-choline oxidoreductase C-terminal domain-containing protein</fullName>
    </recommendedName>
</protein>
<proteinExistence type="inferred from homology"/>
<dbReference type="EMBL" id="JARBDR010000018">
    <property type="protein sequence ID" value="KAJ8322007.1"/>
    <property type="molecule type" value="Genomic_DNA"/>
</dbReference>
<comment type="similarity">
    <text evidence="1">Belongs to the GMC oxidoreductase family.</text>
</comment>
<dbReference type="PANTHER" id="PTHR11552:SF147">
    <property type="entry name" value="CHOLINE DEHYDROGENASE, MITOCHONDRIAL"/>
    <property type="match status" value="1"/>
</dbReference>
<dbReference type="PANTHER" id="PTHR11552">
    <property type="entry name" value="GLUCOSE-METHANOL-CHOLINE GMC OXIDOREDUCTASE"/>
    <property type="match status" value="1"/>
</dbReference>
<dbReference type="Gene3D" id="3.50.50.60">
    <property type="entry name" value="FAD/NAD(P)-binding domain"/>
    <property type="match status" value="1"/>
</dbReference>